<feature type="active site" description="Proton acceptor" evidence="20">
    <location>
        <position position="71"/>
    </location>
</feature>
<feature type="transmembrane region" description="Helical" evidence="24">
    <location>
        <begin position="33"/>
        <end position="51"/>
    </location>
</feature>
<comment type="caution">
    <text evidence="25">The sequence shown here is derived from an EMBL/GenBank/DDBJ whole genome shotgun (WGS) entry which is preliminary data.</text>
</comment>
<organism evidence="25 26">
    <name type="scientific">Marinicella pacifica</name>
    <dbReference type="NCBI Taxonomy" id="1171543"/>
    <lineage>
        <taxon>Bacteria</taxon>
        <taxon>Pseudomonadati</taxon>
        <taxon>Pseudomonadota</taxon>
        <taxon>Gammaproteobacteria</taxon>
        <taxon>Lysobacterales</taxon>
        <taxon>Marinicellaceae</taxon>
        <taxon>Marinicella</taxon>
    </lineage>
</organism>
<evidence type="ECO:0000256" key="20">
    <source>
        <dbReference type="PIRSR" id="PIRSR600829-1"/>
    </source>
</evidence>
<dbReference type="GO" id="GO:0004143">
    <property type="term" value="F:ATP-dependent diacylglycerol kinase activity"/>
    <property type="evidence" value="ECO:0007669"/>
    <property type="project" value="UniProtKB-EC"/>
</dbReference>
<evidence type="ECO:0000256" key="2">
    <source>
        <dbReference type="ARBA" id="ARBA00005967"/>
    </source>
</evidence>
<feature type="transmembrane region" description="Helical" evidence="24">
    <location>
        <begin position="57"/>
        <end position="81"/>
    </location>
</feature>
<feature type="binding site" evidence="22">
    <location>
        <position position="78"/>
    </location>
    <ligand>
        <name>ATP</name>
        <dbReference type="ChEBI" id="CHEBI:30616"/>
    </ligand>
</feature>
<dbReference type="EC" id="2.7.1.107" evidence="3 24"/>
<keyword evidence="19 24" id="KW-1208">Phospholipid metabolism</keyword>
<keyword evidence="6" id="KW-0444">Lipid biosynthesis</keyword>
<dbReference type="InterPro" id="IPR000829">
    <property type="entry name" value="DAGK"/>
</dbReference>
<dbReference type="EMBL" id="BMEO01000002">
    <property type="protein sequence ID" value="GGF88003.1"/>
    <property type="molecule type" value="Genomic_DNA"/>
</dbReference>
<keyword evidence="13 22" id="KW-0067">ATP-binding</keyword>
<keyword evidence="14 23" id="KW-0460">Magnesium</keyword>
<sequence>MADPTFRGPKQLLKAFQWTIQGFKSAYKVEASFRLEIWLFIVLLPVAVWLAQTPGQLFLLIATGLLVLLVELINSAIEAVVDLVVGAKQHPLAGRAKDVGSAAVFLALCIYGMAWLLVIYTRFFV</sequence>
<keyword evidence="15 24" id="KW-1133">Transmembrane helix</keyword>
<comment type="similarity">
    <text evidence="2 24">Belongs to the bacterial diacylglycerol kinase family.</text>
</comment>
<dbReference type="Pfam" id="PF01219">
    <property type="entry name" value="DAGK_prokar"/>
    <property type="match status" value="1"/>
</dbReference>
<evidence type="ECO:0000256" key="11">
    <source>
        <dbReference type="ARBA" id="ARBA00022741"/>
    </source>
</evidence>
<dbReference type="PANTHER" id="PTHR34299:SF1">
    <property type="entry name" value="DIACYLGLYCEROL KINASE"/>
    <property type="match status" value="1"/>
</dbReference>
<evidence type="ECO:0000256" key="3">
    <source>
        <dbReference type="ARBA" id="ARBA00012133"/>
    </source>
</evidence>
<feature type="binding site" evidence="21">
    <location>
        <position position="101"/>
    </location>
    <ligand>
        <name>substrate</name>
    </ligand>
</feature>
<comment type="subcellular location">
    <subcellularLocation>
        <location evidence="1 24">Cell inner membrane</location>
        <topology evidence="1 24">Multi-pass membrane protein</topology>
    </subcellularLocation>
</comment>
<evidence type="ECO:0000256" key="21">
    <source>
        <dbReference type="PIRSR" id="PIRSR600829-2"/>
    </source>
</evidence>
<keyword evidence="12 24" id="KW-0418">Kinase</keyword>
<keyword evidence="10 23" id="KW-0479">Metal-binding</keyword>
<dbReference type="PANTHER" id="PTHR34299">
    <property type="entry name" value="DIACYLGLYCEROL KINASE"/>
    <property type="match status" value="1"/>
</dbReference>
<keyword evidence="26" id="KW-1185">Reference proteome</keyword>
<dbReference type="InterPro" id="IPR033718">
    <property type="entry name" value="DAGK_prok"/>
</dbReference>
<evidence type="ECO:0000256" key="9">
    <source>
        <dbReference type="ARBA" id="ARBA00022692"/>
    </source>
</evidence>
<dbReference type="GO" id="GO:0006654">
    <property type="term" value="P:phosphatidic acid biosynthetic process"/>
    <property type="evidence" value="ECO:0007669"/>
    <property type="project" value="InterPro"/>
</dbReference>
<dbReference type="AlphaFoldDB" id="A0A917CJ03"/>
<evidence type="ECO:0000256" key="14">
    <source>
        <dbReference type="ARBA" id="ARBA00022842"/>
    </source>
</evidence>
<keyword evidence="18" id="KW-0594">Phospholipid biosynthesis</keyword>
<comment type="function">
    <text evidence="24">Catalyzes the ATP-dependent phosphorylation of sn-l,2-diacylglycerol (DAG) to phosphatidic acid. Involved in the recycling of diacylglycerol produced as a by-product during membrane-derived oligosaccharide (MDO) biosynthesis.</text>
</comment>
<evidence type="ECO:0000256" key="5">
    <source>
        <dbReference type="ARBA" id="ARBA00022475"/>
    </source>
</evidence>
<evidence type="ECO:0000256" key="6">
    <source>
        <dbReference type="ARBA" id="ARBA00022516"/>
    </source>
</evidence>
<feature type="binding site" evidence="21">
    <location>
        <position position="71"/>
    </location>
    <ligand>
        <name>substrate</name>
    </ligand>
</feature>
<evidence type="ECO:0000256" key="12">
    <source>
        <dbReference type="ARBA" id="ARBA00022777"/>
    </source>
</evidence>
<dbReference type="GO" id="GO:0005886">
    <property type="term" value="C:plasma membrane"/>
    <property type="evidence" value="ECO:0007669"/>
    <property type="project" value="UniProtKB-SubCell"/>
</dbReference>
<keyword evidence="8 24" id="KW-0808">Transferase</keyword>
<proteinExistence type="inferred from homology"/>
<feature type="binding site" evidence="23">
    <location>
        <position position="78"/>
    </location>
    <ligand>
        <name>a divalent metal cation</name>
        <dbReference type="ChEBI" id="CHEBI:60240"/>
    </ligand>
</feature>
<dbReference type="GO" id="GO:0046872">
    <property type="term" value="F:metal ion binding"/>
    <property type="evidence" value="ECO:0007669"/>
    <property type="project" value="UniProtKB-KW"/>
</dbReference>
<evidence type="ECO:0000313" key="25">
    <source>
        <dbReference type="EMBL" id="GGF88003.1"/>
    </source>
</evidence>
<comment type="cofactor">
    <cofactor evidence="23">
        <name>Mg(2+)</name>
        <dbReference type="ChEBI" id="CHEBI:18420"/>
    </cofactor>
    <text evidence="23">Mn(2+), Zn(2+), Cd(2+) and Co(2+) support activity to lesser extents.</text>
</comment>
<gene>
    <name evidence="25" type="primary">dgkA</name>
    <name evidence="25" type="ORF">GCM10011365_06450</name>
</gene>
<feature type="binding site" evidence="23">
    <location>
        <position position="30"/>
    </location>
    <ligand>
        <name>a divalent metal cation</name>
        <dbReference type="ChEBI" id="CHEBI:60240"/>
    </ligand>
</feature>
<evidence type="ECO:0000313" key="26">
    <source>
        <dbReference type="Proteomes" id="UP000605253"/>
    </source>
</evidence>
<evidence type="ECO:0000256" key="1">
    <source>
        <dbReference type="ARBA" id="ARBA00004429"/>
    </source>
</evidence>
<evidence type="ECO:0000256" key="19">
    <source>
        <dbReference type="ARBA" id="ARBA00023264"/>
    </source>
</evidence>
<dbReference type="RefSeq" id="WP_188364238.1">
    <property type="nucleotide sequence ID" value="NZ_BAABJF010000032.1"/>
</dbReference>
<evidence type="ECO:0000256" key="7">
    <source>
        <dbReference type="ARBA" id="ARBA00022519"/>
    </source>
</evidence>
<accession>A0A917CJ03</accession>
<keyword evidence="9 24" id="KW-0812">Transmembrane</keyword>
<keyword evidence="16 24" id="KW-0443">Lipid metabolism</keyword>
<dbReference type="GO" id="GO:0005524">
    <property type="term" value="F:ATP binding"/>
    <property type="evidence" value="ECO:0007669"/>
    <property type="project" value="UniProtKB-KW"/>
</dbReference>
<dbReference type="CDD" id="cd14264">
    <property type="entry name" value="DAGK_IM"/>
    <property type="match status" value="1"/>
</dbReference>
<feature type="binding site" evidence="22">
    <location>
        <position position="30"/>
    </location>
    <ligand>
        <name>ATP</name>
        <dbReference type="ChEBI" id="CHEBI:30616"/>
    </ligand>
</feature>
<evidence type="ECO:0000256" key="16">
    <source>
        <dbReference type="ARBA" id="ARBA00023098"/>
    </source>
</evidence>
<dbReference type="Gene3D" id="1.10.287.3610">
    <property type="match status" value="1"/>
</dbReference>
<dbReference type="Proteomes" id="UP000605253">
    <property type="component" value="Unassembled WGS sequence"/>
</dbReference>
<evidence type="ECO:0000256" key="15">
    <source>
        <dbReference type="ARBA" id="ARBA00022989"/>
    </source>
</evidence>
<evidence type="ECO:0000256" key="13">
    <source>
        <dbReference type="ARBA" id="ARBA00022840"/>
    </source>
</evidence>
<protein>
    <recommendedName>
        <fullName evidence="4 24">Diacylglycerol kinase</fullName>
        <ecNumber evidence="3 24">2.7.1.107</ecNumber>
    </recommendedName>
</protein>
<reference evidence="25" key="1">
    <citation type="journal article" date="2014" name="Int. J. Syst. Evol. Microbiol.">
        <title>Complete genome sequence of Corynebacterium casei LMG S-19264T (=DSM 44701T), isolated from a smear-ripened cheese.</title>
        <authorList>
            <consortium name="US DOE Joint Genome Institute (JGI-PGF)"/>
            <person name="Walter F."/>
            <person name="Albersmeier A."/>
            <person name="Kalinowski J."/>
            <person name="Ruckert C."/>
        </authorList>
    </citation>
    <scope>NUCLEOTIDE SEQUENCE</scope>
    <source>
        <strain evidence="25">CGMCC 1.12181</strain>
    </source>
</reference>
<evidence type="ECO:0000256" key="4">
    <source>
        <dbReference type="ARBA" id="ARBA00017575"/>
    </source>
</evidence>
<name>A0A917CJ03_9GAMM</name>
<keyword evidence="17 24" id="KW-0472">Membrane</keyword>
<comment type="catalytic activity">
    <reaction evidence="24">
        <text>a 1,2-diacyl-sn-glycerol + ATP = a 1,2-diacyl-sn-glycero-3-phosphate + ADP + H(+)</text>
        <dbReference type="Rhea" id="RHEA:10272"/>
        <dbReference type="ChEBI" id="CHEBI:15378"/>
        <dbReference type="ChEBI" id="CHEBI:17815"/>
        <dbReference type="ChEBI" id="CHEBI:30616"/>
        <dbReference type="ChEBI" id="CHEBI:58608"/>
        <dbReference type="ChEBI" id="CHEBI:456216"/>
        <dbReference type="EC" id="2.7.1.107"/>
    </reaction>
</comment>
<feature type="transmembrane region" description="Helical" evidence="24">
    <location>
        <begin position="102"/>
        <end position="123"/>
    </location>
</feature>
<reference evidence="25" key="2">
    <citation type="submission" date="2020-09" db="EMBL/GenBank/DDBJ databases">
        <authorList>
            <person name="Sun Q."/>
            <person name="Zhou Y."/>
        </authorList>
    </citation>
    <scope>NUCLEOTIDE SEQUENCE</scope>
    <source>
        <strain evidence="25">CGMCC 1.12181</strain>
    </source>
</reference>
<evidence type="ECO:0000256" key="18">
    <source>
        <dbReference type="ARBA" id="ARBA00023209"/>
    </source>
</evidence>
<feature type="binding site" evidence="22">
    <location>
        <begin position="97"/>
        <end position="98"/>
    </location>
    <ligand>
        <name>ATP</name>
        <dbReference type="ChEBI" id="CHEBI:30616"/>
    </ligand>
</feature>
<evidence type="ECO:0000256" key="8">
    <source>
        <dbReference type="ARBA" id="ARBA00022679"/>
    </source>
</evidence>
<dbReference type="InterPro" id="IPR036945">
    <property type="entry name" value="DAGK_sf"/>
</dbReference>
<keyword evidence="5" id="KW-1003">Cell membrane</keyword>
<evidence type="ECO:0000256" key="22">
    <source>
        <dbReference type="PIRSR" id="PIRSR600829-3"/>
    </source>
</evidence>
<evidence type="ECO:0000256" key="10">
    <source>
        <dbReference type="ARBA" id="ARBA00022723"/>
    </source>
</evidence>
<dbReference type="PROSITE" id="PS01069">
    <property type="entry name" value="DAGK_PROKAR"/>
    <property type="match status" value="1"/>
</dbReference>
<evidence type="ECO:0000256" key="23">
    <source>
        <dbReference type="PIRSR" id="PIRSR600829-4"/>
    </source>
</evidence>
<keyword evidence="7 24" id="KW-0997">Cell inner membrane</keyword>
<evidence type="ECO:0000256" key="17">
    <source>
        <dbReference type="ARBA" id="ARBA00023136"/>
    </source>
</evidence>
<keyword evidence="11 22" id="KW-0547">Nucleotide-binding</keyword>
<evidence type="ECO:0000256" key="24">
    <source>
        <dbReference type="RuleBase" id="RU363065"/>
    </source>
</evidence>